<sequence>MKRKRAVALTYNQLEHAAPIVVAKGEGHVADKIIEKAKQHQVPIYEDPTLAEMLGQLELNEMIPEELYQVVAEVFAFIYQLEKQIEKQ</sequence>
<dbReference type="Gene3D" id="3.40.1690.10">
    <property type="entry name" value="secretion proteins EscU"/>
    <property type="match status" value="1"/>
</dbReference>
<dbReference type="Pfam" id="PF01312">
    <property type="entry name" value="Bac_export_2"/>
    <property type="match status" value="1"/>
</dbReference>
<comment type="caution">
    <text evidence="1">The sequence shown here is derived from an EMBL/GenBank/DDBJ whole genome shotgun (WGS) entry which is preliminary data.</text>
</comment>
<keyword evidence="1" id="KW-0282">Flagellum</keyword>
<evidence type="ECO:0000313" key="1">
    <source>
        <dbReference type="EMBL" id="TCL50356.1"/>
    </source>
</evidence>
<organism evidence="1 2">
    <name type="scientific">Thermolongibacillus altinsuensis</name>
    <dbReference type="NCBI Taxonomy" id="575256"/>
    <lineage>
        <taxon>Bacteria</taxon>
        <taxon>Bacillati</taxon>
        <taxon>Bacillota</taxon>
        <taxon>Bacilli</taxon>
        <taxon>Bacillales</taxon>
        <taxon>Anoxybacillaceae</taxon>
        <taxon>Thermolongibacillus</taxon>
    </lineage>
</organism>
<evidence type="ECO:0000313" key="2">
    <source>
        <dbReference type="Proteomes" id="UP000295658"/>
    </source>
</evidence>
<dbReference type="InterPro" id="IPR006135">
    <property type="entry name" value="T3SS_substrate_exporter"/>
</dbReference>
<accession>A0A4R1QH91</accession>
<keyword evidence="1" id="KW-0969">Cilium</keyword>
<dbReference type="PANTHER" id="PTHR30531:SF12">
    <property type="entry name" value="FLAGELLAR BIOSYNTHETIC PROTEIN FLHB"/>
    <property type="match status" value="1"/>
</dbReference>
<dbReference type="Proteomes" id="UP000295658">
    <property type="component" value="Unassembled WGS sequence"/>
</dbReference>
<dbReference type="SUPFAM" id="SSF160544">
    <property type="entry name" value="EscU C-terminal domain-like"/>
    <property type="match status" value="1"/>
</dbReference>
<protein>
    <submittedName>
        <fullName evidence="1">Flagellar biosynthesis protein</fullName>
    </submittedName>
</protein>
<dbReference type="PANTHER" id="PTHR30531">
    <property type="entry name" value="FLAGELLAR BIOSYNTHETIC PROTEIN FLHB"/>
    <property type="match status" value="1"/>
</dbReference>
<dbReference type="GO" id="GO:0009306">
    <property type="term" value="P:protein secretion"/>
    <property type="evidence" value="ECO:0007669"/>
    <property type="project" value="InterPro"/>
</dbReference>
<reference evidence="1 2" key="1">
    <citation type="submission" date="2019-03" db="EMBL/GenBank/DDBJ databases">
        <title>Genomic Encyclopedia of Type Strains, Phase IV (KMG-IV): sequencing the most valuable type-strain genomes for metagenomic binning, comparative biology and taxonomic classification.</title>
        <authorList>
            <person name="Goeker M."/>
        </authorList>
    </citation>
    <scope>NUCLEOTIDE SEQUENCE [LARGE SCALE GENOMIC DNA]</scope>
    <source>
        <strain evidence="1 2">DSM 24979</strain>
    </source>
</reference>
<dbReference type="GO" id="GO:0005886">
    <property type="term" value="C:plasma membrane"/>
    <property type="evidence" value="ECO:0007669"/>
    <property type="project" value="TreeGrafter"/>
</dbReference>
<dbReference type="InterPro" id="IPR029025">
    <property type="entry name" value="T3SS_substrate_exporter_C"/>
</dbReference>
<name>A0A4R1QH91_9BACL</name>
<dbReference type="EMBL" id="SLUL01000005">
    <property type="protein sequence ID" value="TCL50356.1"/>
    <property type="molecule type" value="Genomic_DNA"/>
</dbReference>
<keyword evidence="1" id="KW-0966">Cell projection</keyword>
<proteinExistence type="predicted"/>
<dbReference type="OrthoDB" id="5244399at2"/>
<gene>
    <name evidence="1" type="ORF">EDD69_105157</name>
</gene>
<dbReference type="AlphaFoldDB" id="A0A4R1QH91"/>
<keyword evidence="2" id="KW-1185">Reference proteome</keyword>
<dbReference type="RefSeq" id="WP_132948125.1">
    <property type="nucleotide sequence ID" value="NZ_SLUL01000005.1"/>
</dbReference>